<feature type="compositionally biased region" description="Low complexity" evidence="1">
    <location>
        <begin position="61"/>
        <end position="81"/>
    </location>
</feature>
<evidence type="ECO:0000313" key="3">
    <source>
        <dbReference type="Proteomes" id="UP001162640"/>
    </source>
</evidence>
<feature type="compositionally biased region" description="Basic and acidic residues" evidence="1">
    <location>
        <begin position="82"/>
        <end position="92"/>
    </location>
</feature>
<sequence>MPRKCAPNVAAVARNWYFPFFFTVWDRQKPPPSLSLVPRFSNLTSHHPPISPPNPSKSDSKAVASPKPSTPKSKPSSPKSPTKSDSKSDSKSSVDIFEPLSPIYTHPLHKGTIYIGSSLCVNPEILESYKITRLVDVSKTPEKPSDKNTFVFDLSSFNSKRVRPP</sequence>
<organism evidence="2 3">
    <name type="scientific">Triparma laevis f. inornata</name>
    <dbReference type="NCBI Taxonomy" id="1714386"/>
    <lineage>
        <taxon>Eukaryota</taxon>
        <taxon>Sar</taxon>
        <taxon>Stramenopiles</taxon>
        <taxon>Ochrophyta</taxon>
        <taxon>Bolidophyceae</taxon>
        <taxon>Parmales</taxon>
        <taxon>Triparmaceae</taxon>
        <taxon>Triparma</taxon>
    </lineage>
</organism>
<evidence type="ECO:0000313" key="2">
    <source>
        <dbReference type="EMBL" id="GMH78645.1"/>
    </source>
</evidence>
<comment type="caution">
    <text evidence="2">The sequence shown here is derived from an EMBL/GenBank/DDBJ whole genome shotgun (WGS) entry which is preliminary data.</text>
</comment>
<proteinExistence type="predicted"/>
<dbReference type="AlphaFoldDB" id="A0A9W7AZ67"/>
<reference evidence="3" key="1">
    <citation type="journal article" date="2023" name="Commun. Biol.">
        <title>Genome analysis of Parmales, the sister group of diatoms, reveals the evolutionary specialization of diatoms from phago-mixotrophs to photoautotrophs.</title>
        <authorList>
            <person name="Ban H."/>
            <person name="Sato S."/>
            <person name="Yoshikawa S."/>
            <person name="Yamada K."/>
            <person name="Nakamura Y."/>
            <person name="Ichinomiya M."/>
            <person name="Sato N."/>
            <person name="Blanc-Mathieu R."/>
            <person name="Endo H."/>
            <person name="Kuwata A."/>
            <person name="Ogata H."/>
        </authorList>
    </citation>
    <scope>NUCLEOTIDE SEQUENCE [LARGE SCALE GENOMIC DNA]</scope>
</reference>
<dbReference type="EMBL" id="BLQM01000254">
    <property type="protein sequence ID" value="GMH78645.1"/>
    <property type="molecule type" value="Genomic_DNA"/>
</dbReference>
<name>A0A9W7AZ67_9STRA</name>
<accession>A0A9W7AZ67</accession>
<evidence type="ECO:0000256" key="1">
    <source>
        <dbReference type="SAM" id="MobiDB-lite"/>
    </source>
</evidence>
<feature type="region of interest" description="Disordered" evidence="1">
    <location>
        <begin position="37"/>
        <end position="94"/>
    </location>
</feature>
<dbReference type="Proteomes" id="UP001162640">
    <property type="component" value="Unassembled WGS sequence"/>
</dbReference>
<protein>
    <submittedName>
        <fullName evidence="2">Uncharacterized protein</fullName>
    </submittedName>
</protein>
<gene>
    <name evidence="2" type="ORF">TL16_g07883</name>
</gene>